<keyword evidence="2 6" id="KW-0255">Endonuclease</keyword>
<keyword evidence="4 6" id="KW-0378">Hydrolase</keyword>
<keyword evidence="8" id="KW-1185">Reference proteome</keyword>
<organism evidence="7 8">
    <name type="scientific">Dyella humi</name>
    <dbReference type="NCBI Taxonomy" id="1770547"/>
    <lineage>
        <taxon>Bacteria</taxon>
        <taxon>Pseudomonadati</taxon>
        <taxon>Pseudomonadota</taxon>
        <taxon>Gammaproteobacteria</taxon>
        <taxon>Lysobacterales</taxon>
        <taxon>Rhodanobacteraceae</taxon>
        <taxon>Dyella</taxon>
    </lineage>
</organism>
<protein>
    <recommendedName>
        <fullName evidence="6">Very short patch repair endonuclease</fullName>
        <ecNumber evidence="6">3.1.-.-</ecNumber>
    </recommendedName>
</protein>
<dbReference type="GO" id="GO:0004519">
    <property type="term" value="F:endonuclease activity"/>
    <property type="evidence" value="ECO:0007669"/>
    <property type="project" value="UniProtKB-KW"/>
</dbReference>
<evidence type="ECO:0000313" key="7">
    <source>
        <dbReference type="EMBL" id="MFK2855415.1"/>
    </source>
</evidence>
<evidence type="ECO:0000256" key="3">
    <source>
        <dbReference type="ARBA" id="ARBA00022763"/>
    </source>
</evidence>
<evidence type="ECO:0000256" key="2">
    <source>
        <dbReference type="ARBA" id="ARBA00022759"/>
    </source>
</evidence>
<name>A0ABW8IL04_9GAMM</name>
<evidence type="ECO:0000256" key="5">
    <source>
        <dbReference type="ARBA" id="ARBA00023204"/>
    </source>
</evidence>
<dbReference type="CDD" id="cd00221">
    <property type="entry name" value="Vsr"/>
    <property type="match status" value="1"/>
</dbReference>
<dbReference type="PIRSF" id="PIRSF018267">
    <property type="entry name" value="VSR_endonuc"/>
    <property type="match status" value="1"/>
</dbReference>
<dbReference type="EMBL" id="JADIKI010000023">
    <property type="protein sequence ID" value="MFK2855415.1"/>
    <property type="molecule type" value="Genomic_DNA"/>
</dbReference>
<evidence type="ECO:0000313" key="8">
    <source>
        <dbReference type="Proteomes" id="UP001620409"/>
    </source>
</evidence>
<proteinExistence type="inferred from homology"/>
<dbReference type="NCBIfam" id="TIGR00632">
    <property type="entry name" value="vsr"/>
    <property type="match status" value="1"/>
</dbReference>
<dbReference type="InterPro" id="IPR011335">
    <property type="entry name" value="Restrct_endonuc-II-like"/>
</dbReference>
<dbReference type="EC" id="3.1.-.-" evidence="6"/>
<accession>A0ABW8IL04</accession>
<dbReference type="SUPFAM" id="SSF52980">
    <property type="entry name" value="Restriction endonuclease-like"/>
    <property type="match status" value="1"/>
</dbReference>
<evidence type="ECO:0000256" key="1">
    <source>
        <dbReference type="ARBA" id="ARBA00022722"/>
    </source>
</evidence>
<dbReference type="InterPro" id="IPR004603">
    <property type="entry name" value="DNA_mismatch_endonuc_vsr"/>
</dbReference>
<sequence length="154" mass="17459">MDIVDRNTRSRMMAGIRGKNTKPELLVRKALFAAGFRYRLHRRGLPGSPDIVLPGRHIAVFVHGCFWHQHEQCRFAKIPASRSDFWTRKLVGNADRDRKAVESLKVDGWRILVVWECATRDPLILNSLGQLLSSWISSDGSTGEIRGFAHPQGN</sequence>
<keyword evidence="1 6" id="KW-0540">Nuclease</keyword>
<dbReference type="Gene3D" id="3.40.960.10">
    <property type="entry name" value="VSR Endonuclease"/>
    <property type="match status" value="1"/>
</dbReference>
<comment type="similarity">
    <text evidence="6">Belongs to the vsr family.</text>
</comment>
<evidence type="ECO:0000256" key="6">
    <source>
        <dbReference type="PIRNR" id="PIRNR018267"/>
    </source>
</evidence>
<gene>
    <name evidence="7" type="primary">vsr</name>
    <name evidence="7" type="ORF">ISP18_12505</name>
</gene>
<dbReference type="Proteomes" id="UP001620409">
    <property type="component" value="Unassembled WGS sequence"/>
</dbReference>
<evidence type="ECO:0000256" key="4">
    <source>
        <dbReference type="ARBA" id="ARBA00022801"/>
    </source>
</evidence>
<comment type="function">
    <text evidence="6">May nick specific sequences that contain T:G mispairs resulting from m5C-deamination.</text>
</comment>
<comment type="caution">
    <text evidence="7">The sequence shown here is derived from an EMBL/GenBank/DDBJ whole genome shotgun (WGS) entry which is preliminary data.</text>
</comment>
<keyword evidence="5 6" id="KW-0234">DNA repair</keyword>
<reference evidence="7 8" key="1">
    <citation type="submission" date="2020-10" db="EMBL/GenBank/DDBJ databases">
        <title>Phylogeny of dyella-like bacteria.</title>
        <authorList>
            <person name="Fu J."/>
        </authorList>
    </citation>
    <scope>NUCLEOTIDE SEQUENCE [LARGE SCALE GENOMIC DNA]</scope>
    <source>
        <strain evidence="7 8">DHG40</strain>
    </source>
</reference>
<dbReference type="Pfam" id="PF03852">
    <property type="entry name" value="Vsr"/>
    <property type="match status" value="1"/>
</dbReference>
<dbReference type="RefSeq" id="WP_380012230.1">
    <property type="nucleotide sequence ID" value="NZ_JADIKI010000023.1"/>
</dbReference>
<keyword evidence="3 6" id="KW-0227">DNA damage</keyword>